<name>A0A2P6NS51_9EUKA</name>
<dbReference type="GO" id="GO:0005635">
    <property type="term" value="C:nuclear envelope"/>
    <property type="evidence" value="ECO:0007669"/>
    <property type="project" value="TreeGrafter"/>
</dbReference>
<dbReference type="SMART" id="SM00913">
    <property type="entry name" value="IBN_N"/>
    <property type="match status" value="1"/>
</dbReference>
<dbReference type="InParanoid" id="A0A2P6NS51"/>
<dbReference type="Proteomes" id="UP000241769">
    <property type="component" value="Unassembled WGS sequence"/>
</dbReference>
<evidence type="ECO:0000259" key="5">
    <source>
        <dbReference type="SMART" id="SM00913"/>
    </source>
</evidence>
<reference evidence="7 8" key="1">
    <citation type="journal article" date="2018" name="Genome Biol. Evol.">
        <title>Multiple Roots of Fruiting Body Formation in Amoebozoa.</title>
        <authorList>
            <person name="Hillmann F."/>
            <person name="Forbes G."/>
            <person name="Novohradska S."/>
            <person name="Ferling I."/>
            <person name="Riege K."/>
            <person name="Groth M."/>
            <person name="Westermann M."/>
            <person name="Marz M."/>
            <person name="Spaller T."/>
            <person name="Winckler T."/>
            <person name="Schaap P."/>
            <person name="Glockner G."/>
        </authorList>
    </citation>
    <scope>NUCLEOTIDE SEQUENCE [LARGE SCALE GENOMIC DNA]</scope>
    <source>
        <strain evidence="7 8">Jena</strain>
    </source>
</reference>
<dbReference type="InterPro" id="IPR011989">
    <property type="entry name" value="ARM-like"/>
</dbReference>
<organism evidence="7 8">
    <name type="scientific">Planoprotostelium fungivorum</name>
    <dbReference type="NCBI Taxonomy" id="1890364"/>
    <lineage>
        <taxon>Eukaryota</taxon>
        <taxon>Amoebozoa</taxon>
        <taxon>Evosea</taxon>
        <taxon>Variosea</taxon>
        <taxon>Cavosteliida</taxon>
        <taxon>Cavosteliaceae</taxon>
        <taxon>Planoprotostelium</taxon>
    </lineage>
</organism>
<evidence type="ECO:0000313" key="6">
    <source>
        <dbReference type="EMBL" id="PRP79401.1"/>
    </source>
</evidence>
<protein>
    <recommendedName>
        <fullName evidence="5">Importin N-terminal domain-containing protein</fullName>
    </recommendedName>
</protein>
<dbReference type="InterPro" id="IPR001494">
    <property type="entry name" value="Importin-beta_N"/>
</dbReference>
<dbReference type="Pfam" id="PF25758">
    <property type="entry name" value="TPR_IPO11"/>
    <property type="match status" value="1"/>
</dbReference>
<keyword evidence="3" id="KW-0813">Transport</keyword>
<dbReference type="OrthoDB" id="361693at2759"/>
<evidence type="ECO:0000256" key="3">
    <source>
        <dbReference type="ARBA" id="ARBA00022448"/>
    </source>
</evidence>
<evidence type="ECO:0000313" key="7">
    <source>
        <dbReference type="EMBL" id="PRP86785.1"/>
    </source>
</evidence>
<comment type="subcellular location">
    <subcellularLocation>
        <location evidence="1">Nucleus</location>
    </subcellularLocation>
</comment>
<sequence length="971" mass="109115">MCDLRQHVEEILQRVHDPARSVDATQVLERLGESADRLNYLYTLLMVIGTSPSFDYRLASAILFKNQMKPRGQLHWGSSEGTSIPPDHPQCATIRSILLQLLNTPLDTRISPHLDIAISLMSTHDYPHHWKELLPHLISQPGLDVIIIRQHVDVMVSMMEEPILSYQKDKREALISASWDLVNFSQMQLNKSLSLYKAEGSSVALSLFRSSQSAIQLVFQRDLIPEGEGRVRYLNVLSQYLEGMIPFITEALEKEDCSDICDSFCKFALDFQSSSPDEFVPFVQNFLEFSFSVLLHDETEIPEDSLISSIHFFHQVLDSPAYRGGPHSSSQGQAIVQNFFSSETTSSLASILISKFMVITSDEISSWGENSEKFANDELQRDWSSDVKSAAQLTFSTLMSNFATLLVPFVTSLLENSLKGVRKFTEIPDAPGDDIVEKEACYWCLSNSPDQLNGLPIEDGLLPHLLADIQRPDTRYKIVRRRICQVIASWAPVVAKFRFVNLKPIVDSLLTLSTGTRSTTLFDDDYAIRLSDPLEAFIPYLGPIVKAITDLITASKEANTIQHLFSAVNGCVRAFRAQIVPFTEGILTCTGNMWKSQEGREGGEIMQASIITCWKNLIEVLGLGSVVYYSFFIEAVMQVTGKGKQSQLREDVLQLWLTLITGAPLTFKPDREFSVEPPREVNEISETYDALDRAFPRISQLMEDETVLPVTLDVLSAYFFRYPSLFLAAHGEFLLVILSKFLESTGNPQSPSADIKMYRTILKIIDGLTVYLGQKNQLSILDSIYTALITIVMRSDWDETLEFQEIHAATSLSRLCLMSQAHFLSLFSRPSQGGASGSDLLNLYLEHWLNRIAPCVFEMDALRIQGFAFTSLLYITSSVIANHIVEILQFLAYSHSQHAFDADTKPSERFSELEWEIFKYDPAIVLSPSFVSTRLNDVFVNYGAAQALQAIPMESSQLITHLMSMASPSAR</sequence>
<dbReference type="GO" id="GO:0031267">
    <property type="term" value="F:small GTPase binding"/>
    <property type="evidence" value="ECO:0007669"/>
    <property type="project" value="InterPro"/>
</dbReference>
<gene>
    <name evidence="7" type="ORF">PROFUN_02934</name>
    <name evidence="6" type="ORF">PROFUN_12999</name>
</gene>
<evidence type="ECO:0000256" key="2">
    <source>
        <dbReference type="ARBA" id="ARBA00007991"/>
    </source>
</evidence>
<dbReference type="GO" id="GO:0005829">
    <property type="term" value="C:cytosol"/>
    <property type="evidence" value="ECO:0007669"/>
    <property type="project" value="TreeGrafter"/>
</dbReference>
<keyword evidence="8" id="KW-1185">Reference proteome</keyword>
<proteinExistence type="inferred from homology"/>
<comment type="caution">
    <text evidence="7">The sequence shown here is derived from an EMBL/GenBank/DDBJ whole genome shotgun (WGS) entry which is preliminary data.</text>
</comment>
<comment type="similarity">
    <text evidence="2">Belongs to the importin beta family.</text>
</comment>
<dbReference type="SUPFAM" id="SSF48371">
    <property type="entry name" value="ARM repeat"/>
    <property type="match status" value="1"/>
</dbReference>
<dbReference type="GO" id="GO:0006606">
    <property type="term" value="P:protein import into nucleus"/>
    <property type="evidence" value="ECO:0007669"/>
    <property type="project" value="TreeGrafter"/>
</dbReference>
<dbReference type="Gene3D" id="1.25.10.10">
    <property type="entry name" value="Leucine-rich Repeat Variant"/>
    <property type="match status" value="1"/>
</dbReference>
<keyword evidence="4" id="KW-0539">Nucleus</keyword>
<dbReference type="InterPro" id="IPR058669">
    <property type="entry name" value="TPR_IPO7/11-like"/>
</dbReference>
<dbReference type="STRING" id="1890364.A0A2P6NS51"/>
<accession>A0A2P6NS51</accession>
<dbReference type="PANTHER" id="PTHR10997">
    <property type="entry name" value="IMPORTIN-7, 8, 11"/>
    <property type="match status" value="1"/>
</dbReference>
<evidence type="ECO:0000256" key="1">
    <source>
        <dbReference type="ARBA" id="ARBA00004123"/>
    </source>
</evidence>
<dbReference type="InterPro" id="IPR016024">
    <property type="entry name" value="ARM-type_fold"/>
</dbReference>
<evidence type="ECO:0000256" key="4">
    <source>
        <dbReference type="ARBA" id="ARBA00023242"/>
    </source>
</evidence>
<dbReference type="EMBL" id="MDYQ01000027">
    <property type="protein sequence ID" value="PRP86785.1"/>
    <property type="molecule type" value="Genomic_DNA"/>
</dbReference>
<dbReference type="AlphaFoldDB" id="A0A2P6NS51"/>
<feature type="domain" description="Importin N-terminal" evidence="5">
    <location>
        <begin position="24"/>
        <end position="104"/>
    </location>
</feature>
<dbReference type="PANTHER" id="PTHR10997:SF7">
    <property type="entry name" value="IMPORTIN-11"/>
    <property type="match status" value="1"/>
</dbReference>
<dbReference type="EMBL" id="MDYQ01000185">
    <property type="protein sequence ID" value="PRP79401.1"/>
    <property type="molecule type" value="Genomic_DNA"/>
</dbReference>
<evidence type="ECO:0000313" key="8">
    <source>
        <dbReference type="Proteomes" id="UP000241769"/>
    </source>
</evidence>